<dbReference type="EMBL" id="CP025570">
    <property type="protein sequence ID" value="AZZ38955.1"/>
    <property type="molecule type" value="Genomic_DNA"/>
</dbReference>
<accession>A0A3Q9UK07</accession>
<evidence type="ECO:0000256" key="4">
    <source>
        <dbReference type="ARBA" id="ARBA00022723"/>
    </source>
</evidence>
<dbReference type="Gene3D" id="3.20.20.70">
    <property type="entry name" value="Aldolase class I"/>
    <property type="match status" value="1"/>
</dbReference>
<evidence type="ECO:0000259" key="8">
    <source>
        <dbReference type="PROSITE" id="PS51918"/>
    </source>
</evidence>
<keyword evidence="4" id="KW-0479">Metal-binding</keyword>
<evidence type="ECO:0000256" key="5">
    <source>
        <dbReference type="ARBA" id="ARBA00023004"/>
    </source>
</evidence>
<dbReference type="Pfam" id="PF04055">
    <property type="entry name" value="Radical_SAM"/>
    <property type="match status" value="1"/>
</dbReference>
<dbReference type="GO" id="GO:0003824">
    <property type="term" value="F:catalytic activity"/>
    <property type="evidence" value="ECO:0007669"/>
    <property type="project" value="InterPro"/>
</dbReference>
<evidence type="ECO:0000313" key="9">
    <source>
        <dbReference type="EMBL" id="AZZ38955.1"/>
    </source>
</evidence>
<dbReference type="AlphaFoldDB" id="A0A3Q9UK07"/>
<dbReference type="GO" id="GO:0046872">
    <property type="term" value="F:metal ion binding"/>
    <property type="evidence" value="ECO:0007669"/>
    <property type="project" value="UniProtKB-KW"/>
</dbReference>
<sequence length="376" mass="41718">MTIPSTSRSPAAGADRPDAPAPLGGDPAHWWHTTEDGRVECELCPRHCRLREGQRGFCFVRVRHDDRLVLDTYGRSSGFCLDPVEKKPLAHFHPGTSVLSFGTAGCNLACKFCQNWEISTSRQWDTLAAEASPRTIAETARDLAATSVAFTYNDPVIFAEYAIDTAWACRQAGVQPIAVTAGYISEEARPAFFAPMAAANIDLKGFTEQFYRRVTGARLETVLDTLRYVVHETDVWTEITTLVIPGFNDSDEELTRLSQWVAGELGPDVPLHFSAFHPDNRMRDVARTPVSTLRRARELARAAGLHHVYVGNVHDTDGDTTWCPGCGTALIVRDWYQILCYRLGPDGRCPDCGTPIPGRWEESPGDFGRQRIPVRI</sequence>
<comment type="cofactor">
    <cofactor evidence="1">
        <name>[4Fe-4S] cluster</name>
        <dbReference type="ChEBI" id="CHEBI:49883"/>
    </cofactor>
</comment>
<dbReference type="InterPro" id="IPR013785">
    <property type="entry name" value="Aldolase_TIM"/>
</dbReference>
<dbReference type="KEGG" id="aji:C0Z10_03405"/>
<dbReference type="InterPro" id="IPR007197">
    <property type="entry name" value="rSAM"/>
</dbReference>
<evidence type="ECO:0000313" key="10">
    <source>
        <dbReference type="Proteomes" id="UP000285875"/>
    </source>
</evidence>
<dbReference type="PANTHER" id="PTHR30352">
    <property type="entry name" value="PYRUVATE FORMATE-LYASE-ACTIVATING ENZYME"/>
    <property type="match status" value="1"/>
</dbReference>
<feature type="region of interest" description="Disordered" evidence="7">
    <location>
        <begin position="1"/>
        <end position="29"/>
    </location>
</feature>
<keyword evidence="6" id="KW-0411">Iron-sulfur</keyword>
<dbReference type="SUPFAM" id="SSF102114">
    <property type="entry name" value="Radical SAM enzymes"/>
    <property type="match status" value="1"/>
</dbReference>
<dbReference type="Proteomes" id="UP000285875">
    <property type="component" value="Chromosome"/>
</dbReference>
<dbReference type="SFLD" id="SFLDG01101">
    <property type="entry name" value="Uncharacterised_Radical_SAM_Su"/>
    <property type="match status" value="1"/>
</dbReference>
<dbReference type="InterPro" id="IPR034457">
    <property type="entry name" value="Organic_radical-activating"/>
</dbReference>
<dbReference type="CDD" id="cd01335">
    <property type="entry name" value="Radical_SAM"/>
    <property type="match status" value="1"/>
</dbReference>
<organism evidence="9 10">
    <name type="scientific">Acidipropionibacterium jensenii</name>
    <dbReference type="NCBI Taxonomy" id="1749"/>
    <lineage>
        <taxon>Bacteria</taxon>
        <taxon>Bacillati</taxon>
        <taxon>Actinomycetota</taxon>
        <taxon>Actinomycetes</taxon>
        <taxon>Propionibacteriales</taxon>
        <taxon>Propionibacteriaceae</taxon>
        <taxon>Acidipropionibacterium</taxon>
    </lineage>
</organism>
<keyword evidence="5" id="KW-0408">Iron</keyword>
<dbReference type="SFLD" id="SFLDS00029">
    <property type="entry name" value="Radical_SAM"/>
    <property type="match status" value="1"/>
</dbReference>
<protein>
    <submittedName>
        <fullName evidence="9">AmmeMemoRadiSam system radical SAM enzyme</fullName>
    </submittedName>
</protein>
<evidence type="ECO:0000256" key="1">
    <source>
        <dbReference type="ARBA" id="ARBA00001966"/>
    </source>
</evidence>
<evidence type="ECO:0000256" key="7">
    <source>
        <dbReference type="SAM" id="MobiDB-lite"/>
    </source>
</evidence>
<reference evidence="10" key="1">
    <citation type="submission" date="2017-12" db="EMBL/GenBank/DDBJ databases">
        <title>Whole genome sequencing of Acidipropionibacterium jensenii strains JS279 and JS280.</title>
        <authorList>
            <person name="Deptula P."/>
            <person name="Laine P."/>
            <person name="Smolander O.-P."/>
            <person name="Paulin L."/>
            <person name="Auvinen P."/>
            <person name="Varmanen P."/>
        </authorList>
    </citation>
    <scope>NUCLEOTIDE SEQUENCE [LARGE SCALE GENOMIC DNA]</scope>
    <source>
        <strain evidence="10">JS280</strain>
    </source>
</reference>
<dbReference type="GO" id="GO:0051539">
    <property type="term" value="F:4 iron, 4 sulfur cluster binding"/>
    <property type="evidence" value="ECO:0007669"/>
    <property type="project" value="UniProtKB-KW"/>
</dbReference>
<dbReference type="PANTHER" id="PTHR30352:SF5">
    <property type="entry name" value="PYRUVATE FORMATE-LYASE 1-ACTIVATING ENZYME"/>
    <property type="match status" value="1"/>
</dbReference>
<evidence type="ECO:0000256" key="3">
    <source>
        <dbReference type="ARBA" id="ARBA00022691"/>
    </source>
</evidence>
<dbReference type="NCBIfam" id="TIGR04337">
    <property type="entry name" value="AmmeMemoSam_rS"/>
    <property type="match status" value="1"/>
</dbReference>
<evidence type="ECO:0000256" key="6">
    <source>
        <dbReference type="ARBA" id="ARBA00023014"/>
    </source>
</evidence>
<gene>
    <name evidence="9" type="primary">amrS</name>
    <name evidence="9" type="ORF">C0Z10_03405</name>
</gene>
<dbReference type="InterPro" id="IPR058240">
    <property type="entry name" value="rSAM_sf"/>
</dbReference>
<keyword evidence="3" id="KW-0949">S-adenosyl-L-methionine</keyword>
<dbReference type="RefSeq" id="WP_097798462.1">
    <property type="nucleotide sequence ID" value="NZ_CP025570.1"/>
</dbReference>
<evidence type="ECO:0000256" key="2">
    <source>
        <dbReference type="ARBA" id="ARBA00022485"/>
    </source>
</evidence>
<name>A0A3Q9UK07_9ACTN</name>
<dbReference type="InterPro" id="IPR027596">
    <property type="entry name" value="AmmeMemoSam_rS"/>
</dbReference>
<proteinExistence type="predicted"/>
<dbReference type="PROSITE" id="PS51918">
    <property type="entry name" value="RADICAL_SAM"/>
    <property type="match status" value="1"/>
</dbReference>
<keyword evidence="2" id="KW-0004">4Fe-4S</keyword>
<feature type="domain" description="Radical SAM core" evidence="8">
    <location>
        <begin position="91"/>
        <end position="306"/>
    </location>
</feature>